<gene>
    <name evidence="2" type="ORF">MNBD_GAMMA20-474</name>
</gene>
<dbReference type="Pfam" id="PF01381">
    <property type="entry name" value="HTH_3"/>
    <property type="match status" value="1"/>
</dbReference>
<dbReference type="AlphaFoldDB" id="A0A3B1ATK1"/>
<dbReference type="CDD" id="cd00093">
    <property type="entry name" value="HTH_XRE"/>
    <property type="match status" value="1"/>
</dbReference>
<sequence length="124" mass="13466">MSAQIIQKDGEAEFAVIPIEEYNRLLSMAEDFDDLVAYDKAIAELESGEDEAIPAEIVARLVAGDEHPLKIWREFRGMTQAGLADQAGVSQGQVALIEGGKRQGTVDVLKGLARVLNVDLDELV</sequence>
<dbReference type="SUPFAM" id="SSF47413">
    <property type="entry name" value="lambda repressor-like DNA-binding domains"/>
    <property type="match status" value="1"/>
</dbReference>
<dbReference type="EMBL" id="UOFU01000315">
    <property type="protein sequence ID" value="VAX03173.1"/>
    <property type="molecule type" value="Genomic_DNA"/>
</dbReference>
<feature type="domain" description="HTH cro/C1-type" evidence="1">
    <location>
        <begin position="69"/>
        <end position="123"/>
    </location>
</feature>
<reference evidence="2" key="1">
    <citation type="submission" date="2018-06" db="EMBL/GenBank/DDBJ databases">
        <authorList>
            <person name="Zhirakovskaya E."/>
        </authorList>
    </citation>
    <scope>NUCLEOTIDE SEQUENCE</scope>
</reference>
<proteinExistence type="predicted"/>
<organism evidence="2">
    <name type="scientific">hydrothermal vent metagenome</name>
    <dbReference type="NCBI Taxonomy" id="652676"/>
    <lineage>
        <taxon>unclassified sequences</taxon>
        <taxon>metagenomes</taxon>
        <taxon>ecological metagenomes</taxon>
    </lineage>
</organism>
<dbReference type="InterPro" id="IPR010982">
    <property type="entry name" value="Lambda_DNA-bd_dom_sf"/>
</dbReference>
<dbReference type="PROSITE" id="PS50943">
    <property type="entry name" value="HTH_CROC1"/>
    <property type="match status" value="1"/>
</dbReference>
<dbReference type="InterPro" id="IPR001387">
    <property type="entry name" value="Cro/C1-type_HTH"/>
</dbReference>
<name>A0A3B1ATK1_9ZZZZ</name>
<dbReference type="GO" id="GO:0003677">
    <property type="term" value="F:DNA binding"/>
    <property type="evidence" value="ECO:0007669"/>
    <property type="project" value="InterPro"/>
</dbReference>
<protein>
    <recommendedName>
        <fullName evidence="1">HTH cro/C1-type domain-containing protein</fullName>
    </recommendedName>
</protein>
<evidence type="ECO:0000259" key="1">
    <source>
        <dbReference type="PROSITE" id="PS50943"/>
    </source>
</evidence>
<accession>A0A3B1ATK1</accession>
<dbReference type="SMART" id="SM00530">
    <property type="entry name" value="HTH_XRE"/>
    <property type="match status" value="1"/>
</dbReference>
<evidence type="ECO:0000313" key="2">
    <source>
        <dbReference type="EMBL" id="VAX03173.1"/>
    </source>
</evidence>
<dbReference type="Gene3D" id="1.10.260.40">
    <property type="entry name" value="lambda repressor-like DNA-binding domains"/>
    <property type="match status" value="1"/>
</dbReference>